<feature type="transmembrane region" description="Helical" evidence="1">
    <location>
        <begin position="121"/>
        <end position="139"/>
    </location>
</feature>
<name>A0ABS4J9Q4_9BACL</name>
<reference evidence="2 3" key="1">
    <citation type="submission" date="2021-03" db="EMBL/GenBank/DDBJ databases">
        <title>Genomic Encyclopedia of Type Strains, Phase IV (KMG-IV): sequencing the most valuable type-strain genomes for metagenomic binning, comparative biology and taxonomic classification.</title>
        <authorList>
            <person name="Goeker M."/>
        </authorList>
    </citation>
    <scope>NUCLEOTIDE SEQUENCE [LARGE SCALE GENOMIC DNA]</scope>
    <source>
        <strain evidence="2 3">DSM 26048</strain>
    </source>
</reference>
<dbReference type="EMBL" id="JAGGLB010000052">
    <property type="protein sequence ID" value="MBP1996572.1"/>
    <property type="molecule type" value="Genomic_DNA"/>
</dbReference>
<keyword evidence="1" id="KW-0812">Transmembrane</keyword>
<dbReference type="RefSeq" id="WP_209979151.1">
    <property type="nucleotide sequence ID" value="NZ_JAGGLB010000052.1"/>
</dbReference>
<organism evidence="2 3">
    <name type="scientific">Paenibacillus eucommiae</name>
    <dbReference type="NCBI Taxonomy" id="1355755"/>
    <lineage>
        <taxon>Bacteria</taxon>
        <taxon>Bacillati</taxon>
        <taxon>Bacillota</taxon>
        <taxon>Bacilli</taxon>
        <taxon>Bacillales</taxon>
        <taxon>Paenibacillaceae</taxon>
        <taxon>Paenibacillus</taxon>
    </lineage>
</organism>
<feature type="transmembrane region" description="Helical" evidence="1">
    <location>
        <begin position="145"/>
        <end position="174"/>
    </location>
</feature>
<feature type="transmembrane region" description="Helical" evidence="1">
    <location>
        <begin position="227"/>
        <end position="247"/>
    </location>
</feature>
<evidence type="ECO:0000256" key="1">
    <source>
        <dbReference type="SAM" id="Phobius"/>
    </source>
</evidence>
<comment type="caution">
    <text evidence="2">The sequence shown here is derived from an EMBL/GenBank/DDBJ whole genome shotgun (WGS) entry which is preliminary data.</text>
</comment>
<dbReference type="Pfam" id="PF06182">
    <property type="entry name" value="ABC2_membrane_6"/>
    <property type="match status" value="1"/>
</dbReference>
<feature type="transmembrane region" description="Helical" evidence="1">
    <location>
        <begin position="195"/>
        <end position="215"/>
    </location>
</feature>
<dbReference type="Proteomes" id="UP001519287">
    <property type="component" value="Unassembled WGS sequence"/>
</dbReference>
<keyword evidence="3" id="KW-1185">Reference proteome</keyword>
<accession>A0ABS4J9Q4</accession>
<protein>
    <submittedName>
        <fullName evidence="2">ABC-2 type transport system permease protein</fullName>
    </submittedName>
</protein>
<feature type="transmembrane region" description="Helical" evidence="1">
    <location>
        <begin position="53"/>
        <end position="75"/>
    </location>
</feature>
<dbReference type="PANTHER" id="PTHR36833">
    <property type="entry name" value="SLR0610 PROTEIN-RELATED"/>
    <property type="match status" value="1"/>
</dbReference>
<evidence type="ECO:0000313" key="2">
    <source>
        <dbReference type="EMBL" id="MBP1996572.1"/>
    </source>
</evidence>
<feature type="transmembrane region" description="Helical" evidence="1">
    <location>
        <begin position="21"/>
        <end position="47"/>
    </location>
</feature>
<keyword evidence="1" id="KW-1133">Transmembrane helix</keyword>
<dbReference type="PANTHER" id="PTHR36833:SF1">
    <property type="entry name" value="INTEGRAL MEMBRANE TRANSPORT PROTEIN"/>
    <property type="match status" value="1"/>
</dbReference>
<evidence type="ECO:0000313" key="3">
    <source>
        <dbReference type="Proteomes" id="UP001519287"/>
    </source>
</evidence>
<gene>
    <name evidence="2" type="ORF">J2Z66_008220</name>
</gene>
<keyword evidence="1" id="KW-0472">Membrane</keyword>
<dbReference type="InterPro" id="IPR010390">
    <property type="entry name" value="ABC-2_transporter-like"/>
</dbReference>
<sequence length="259" mass="29693">MKTLQLFYQYQRLHYAKWGQYTSNFVIEALTSLLELTIGLLTLSIVFSKINLLGGWSLPEMLLLYATWILGLSFYHTFGQNIAELSNYIRTGAFDLILMKPVHPLFHMVCLGLNTKELSRMAYGIVILIVAVNIGNFPVEPYTWFIYILMVLFCNLLNFALYATAVSVCFWLGYLPSLYGILFSFTNVMQYPLDIYPSLIRLVFIVLPLSFTSYFPAMYLLDKHGGSMGFLTPVIAIIWTLLAVKLWNKGIRYYQSTGN</sequence>
<proteinExistence type="predicted"/>